<organism evidence="2">
    <name type="scientific">marine sediment metagenome</name>
    <dbReference type="NCBI Taxonomy" id="412755"/>
    <lineage>
        <taxon>unclassified sequences</taxon>
        <taxon>metagenomes</taxon>
        <taxon>ecological metagenomes</taxon>
    </lineage>
</organism>
<evidence type="ECO:0000313" key="2">
    <source>
        <dbReference type="EMBL" id="GAG11606.1"/>
    </source>
</evidence>
<protein>
    <recommendedName>
        <fullName evidence="1">Nucleotidyl transferase domain-containing protein</fullName>
    </recommendedName>
</protein>
<sequence>DLRENKATKFNEKPEYLTGGYINAGFYILSSNVFKNIKKISFSIEKDIFPKLAENGQLAAYIHKGFWTDVGTEKRLKEVRDKLKNNS</sequence>
<accession>X0WFX7</accession>
<name>X0WFX7_9ZZZZ</name>
<proteinExistence type="predicted"/>
<comment type="caution">
    <text evidence="2">The sequence shown here is derived from an EMBL/GenBank/DDBJ whole genome shotgun (WGS) entry which is preliminary data.</text>
</comment>
<dbReference type="Gene3D" id="3.90.550.10">
    <property type="entry name" value="Spore Coat Polysaccharide Biosynthesis Protein SpsA, Chain A"/>
    <property type="match status" value="1"/>
</dbReference>
<dbReference type="EMBL" id="BARS01024765">
    <property type="protein sequence ID" value="GAG11606.1"/>
    <property type="molecule type" value="Genomic_DNA"/>
</dbReference>
<dbReference type="AlphaFoldDB" id="X0WFX7"/>
<dbReference type="InterPro" id="IPR005835">
    <property type="entry name" value="NTP_transferase_dom"/>
</dbReference>
<dbReference type="InterPro" id="IPR050486">
    <property type="entry name" value="Mannose-1P_guanyltransferase"/>
</dbReference>
<dbReference type="SUPFAM" id="SSF53448">
    <property type="entry name" value="Nucleotide-diphospho-sugar transferases"/>
    <property type="match status" value="1"/>
</dbReference>
<feature type="domain" description="Nucleotidyl transferase" evidence="1">
    <location>
        <begin position="4"/>
        <end position="84"/>
    </location>
</feature>
<dbReference type="Pfam" id="PF00483">
    <property type="entry name" value="NTP_transferase"/>
    <property type="match status" value="1"/>
</dbReference>
<reference evidence="2" key="1">
    <citation type="journal article" date="2014" name="Front. Microbiol.">
        <title>High frequency of phylogenetically diverse reductive dehalogenase-homologous genes in deep subseafloor sedimentary metagenomes.</title>
        <authorList>
            <person name="Kawai M."/>
            <person name="Futagami T."/>
            <person name="Toyoda A."/>
            <person name="Takaki Y."/>
            <person name="Nishi S."/>
            <person name="Hori S."/>
            <person name="Arai W."/>
            <person name="Tsubouchi T."/>
            <person name="Morono Y."/>
            <person name="Uchiyama I."/>
            <person name="Ito T."/>
            <person name="Fujiyama A."/>
            <person name="Inagaki F."/>
            <person name="Takami H."/>
        </authorList>
    </citation>
    <scope>NUCLEOTIDE SEQUENCE</scope>
    <source>
        <strain evidence="2">Expedition CK06-06</strain>
    </source>
</reference>
<dbReference type="PANTHER" id="PTHR22572">
    <property type="entry name" value="SUGAR-1-PHOSPHATE GUANYL TRANSFERASE"/>
    <property type="match status" value="1"/>
</dbReference>
<dbReference type="InterPro" id="IPR029044">
    <property type="entry name" value="Nucleotide-diphossugar_trans"/>
</dbReference>
<feature type="non-terminal residue" evidence="2">
    <location>
        <position position="1"/>
    </location>
</feature>
<gene>
    <name evidence="2" type="ORF">S01H1_39262</name>
</gene>
<evidence type="ECO:0000259" key="1">
    <source>
        <dbReference type="Pfam" id="PF00483"/>
    </source>
</evidence>